<gene>
    <name evidence="1" type="ORF">FZC78_09525</name>
</gene>
<evidence type="ECO:0000313" key="1">
    <source>
        <dbReference type="EMBL" id="TYS18057.1"/>
    </source>
</evidence>
<name>A0A5D4NUZ3_9BACI</name>
<comment type="caution">
    <text evidence="1">The sequence shown here is derived from an EMBL/GenBank/DDBJ whole genome shotgun (WGS) entry which is preliminary data.</text>
</comment>
<dbReference type="OrthoDB" id="9962838at2"/>
<organism evidence="1 2">
    <name type="scientific">Rossellomorea vietnamensis</name>
    <dbReference type="NCBI Taxonomy" id="218284"/>
    <lineage>
        <taxon>Bacteria</taxon>
        <taxon>Bacillati</taxon>
        <taxon>Bacillota</taxon>
        <taxon>Bacilli</taxon>
        <taxon>Bacillales</taxon>
        <taxon>Bacillaceae</taxon>
        <taxon>Rossellomorea</taxon>
    </lineage>
</organism>
<proteinExistence type="predicted"/>
<dbReference type="EMBL" id="VTEI01000003">
    <property type="protein sequence ID" value="TYS18057.1"/>
    <property type="molecule type" value="Genomic_DNA"/>
</dbReference>
<dbReference type="RefSeq" id="WP_148939450.1">
    <property type="nucleotide sequence ID" value="NZ_VTEI01000003.1"/>
</dbReference>
<accession>A0A5D4NUZ3</accession>
<protein>
    <submittedName>
        <fullName evidence="1">Uncharacterized protein</fullName>
    </submittedName>
</protein>
<evidence type="ECO:0000313" key="2">
    <source>
        <dbReference type="Proteomes" id="UP000322267"/>
    </source>
</evidence>
<reference evidence="1 2" key="1">
    <citation type="submission" date="2019-08" db="EMBL/GenBank/DDBJ databases">
        <title>Bacillus genomes from the desert of Cuatro Cienegas, Coahuila.</title>
        <authorList>
            <person name="Olmedo-Alvarez G."/>
        </authorList>
    </citation>
    <scope>NUCLEOTIDE SEQUENCE [LARGE SCALE GENOMIC DNA]</scope>
    <source>
        <strain evidence="1 2">CH34_1T</strain>
    </source>
</reference>
<sequence length="137" mass="15757">MRIIKNFRDLNVLVSSMMVEERLIKAASGVFWDNVKTKSKKCEVNIFSNFTKIIMFEKGDNLKNIDFLGFESKKGGVFAISPNKINHCEKKNLFIYNIGYNQEIIDIIITGDGLDRDVYDFLMTHLMLQKPIGKSLV</sequence>
<dbReference type="AlphaFoldDB" id="A0A5D4NUZ3"/>
<dbReference type="Proteomes" id="UP000322267">
    <property type="component" value="Unassembled WGS sequence"/>
</dbReference>